<evidence type="ECO:0000256" key="1">
    <source>
        <dbReference type="ARBA" id="ARBA00007734"/>
    </source>
</evidence>
<dbReference type="Pfam" id="PF01464">
    <property type="entry name" value="SLT"/>
    <property type="match status" value="1"/>
</dbReference>
<dbReference type="Gene3D" id="1.10.530.10">
    <property type="match status" value="1"/>
</dbReference>
<gene>
    <name evidence="3" type="ORF">HF327_013825</name>
</gene>
<dbReference type="GO" id="GO:0016020">
    <property type="term" value="C:membrane"/>
    <property type="evidence" value="ECO:0007669"/>
    <property type="project" value="InterPro"/>
</dbReference>
<dbReference type="InterPro" id="IPR008258">
    <property type="entry name" value="Transglycosylase_SLT_dom_1"/>
</dbReference>
<comment type="caution">
    <text evidence="3">The sequence shown here is derived from an EMBL/GenBank/DDBJ whole genome shotgun (WGS) entry which is preliminary data.</text>
</comment>
<dbReference type="SUPFAM" id="SSF53955">
    <property type="entry name" value="Lysozyme-like"/>
    <property type="match status" value="1"/>
</dbReference>
<dbReference type="InterPro" id="IPR000189">
    <property type="entry name" value="Transglyc_AS"/>
</dbReference>
<organism evidence="3 4">
    <name type="scientific">Comamonas suwonensis</name>
    <dbReference type="NCBI Taxonomy" id="2606214"/>
    <lineage>
        <taxon>Bacteria</taxon>
        <taxon>Pseudomonadati</taxon>
        <taxon>Pseudomonadota</taxon>
        <taxon>Betaproteobacteria</taxon>
        <taxon>Burkholderiales</taxon>
        <taxon>Comamonadaceae</taxon>
        <taxon>Comamonas</taxon>
    </lineage>
</organism>
<dbReference type="GO" id="GO:0000270">
    <property type="term" value="P:peptidoglycan metabolic process"/>
    <property type="evidence" value="ECO:0007669"/>
    <property type="project" value="InterPro"/>
</dbReference>
<dbReference type="GO" id="GO:0008933">
    <property type="term" value="F:peptidoglycan lytic transglycosylase activity"/>
    <property type="evidence" value="ECO:0007669"/>
    <property type="project" value="InterPro"/>
</dbReference>
<reference evidence="3" key="1">
    <citation type="submission" date="2020-12" db="EMBL/GenBank/DDBJ databases">
        <title>Comamonas sp. nov., isolated from stream water.</title>
        <authorList>
            <person name="Park K.-H."/>
        </authorList>
    </citation>
    <scope>NUCLEOTIDE SEQUENCE</scope>
    <source>
        <strain evidence="3">EJ-4</strain>
    </source>
</reference>
<dbReference type="InterPro" id="IPR023346">
    <property type="entry name" value="Lysozyme-like_dom_sf"/>
</dbReference>
<dbReference type="RefSeq" id="WP_198460718.1">
    <property type="nucleotide sequence ID" value="NZ_JABBCQ020000011.1"/>
</dbReference>
<evidence type="ECO:0000313" key="4">
    <source>
        <dbReference type="Proteomes" id="UP000530032"/>
    </source>
</evidence>
<dbReference type="Proteomes" id="UP000530032">
    <property type="component" value="Unassembled WGS sequence"/>
</dbReference>
<sequence>MSNFLFCTQQQPSQKSGRLARLRTGLRLAGAQLLLAGAGWLAFAPAAHADLWAYVDEFGITHFAAEALDERYKLFFKGERYDSTQSGLRPDTAAQGLAARTRVQSFFEVSPRYKSVRPHLQKAAERTGVEYELLKAVIAVESGFDPGAVSPKGAVGLMQLMPATAERFGVAASKSRSMQEQLADPAVNIPAGARYLGYLMTLFPERLDLVLAAYNAGEGAVQKFGKAIPPYKETMNYVKAVTGIYEQLQAGKPLSGRASSATTARAGAFASAGHGSSRIRMTLPGAASAPDVRIP</sequence>
<proteinExistence type="inferred from homology"/>
<dbReference type="PROSITE" id="PS00922">
    <property type="entry name" value="TRANSGLYCOSYLASE"/>
    <property type="match status" value="1"/>
</dbReference>
<name>A0A843BEY0_9BURK</name>
<accession>A0A843BEY0</accession>
<dbReference type="PANTHER" id="PTHR37423">
    <property type="entry name" value="SOLUBLE LYTIC MUREIN TRANSGLYCOSYLASE-RELATED"/>
    <property type="match status" value="1"/>
</dbReference>
<dbReference type="EMBL" id="JABBCQ020000011">
    <property type="protein sequence ID" value="MBI1625578.1"/>
    <property type="molecule type" value="Genomic_DNA"/>
</dbReference>
<keyword evidence="4" id="KW-1185">Reference proteome</keyword>
<evidence type="ECO:0000259" key="2">
    <source>
        <dbReference type="Pfam" id="PF01464"/>
    </source>
</evidence>
<protein>
    <submittedName>
        <fullName evidence="3">Lytic transglycosylase domain-containing protein</fullName>
    </submittedName>
</protein>
<evidence type="ECO:0000313" key="3">
    <source>
        <dbReference type="EMBL" id="MBI1625578.1"/>
    </source>
</evidence>
<comment type="similarity">
    <text evidence="1">Belongs to the transglycosylase Slt family.</text>
</comment>
<dbReference type="AlphaFoldDB" id="A0A843BEY0"/>
<dbReference type="CDD" id="cd00254">
    <property type="entry name" value="LT-like"/>
    <property type="match status" value="1"/>
</dbReference>
<dbReference type="PANTHER" id="PTHR37423:SF2">
    <property type="entry name" value="MEMBRANE-BOUND LYTIC MUREIN TRANSGLYCOSYLASE C"/>
    <property type="match status" value="1"/>
</dbReference>
<feature type="domain" description="Transglycosylase SLT" evidence="2">
    <location>
        <begin position="121"/>
        <end position="224"/>
    </location>
</feature>